<keyword evidence="4" id="KW-0443">Lipid metabolism</keyword>
<keyword evidence="8" id="KW-0812">Transmembrane</keyword>
<keyword evidence="8" id="KW-1133">Transmembrane helix</keyword>
<dbReference type="GO" id="GO:0005783">
    <property type="term" value="C:endoplasmic reticulum"/>
    <property type="evidence" value="ECO:0007669"/>
    <property type="project" value="TreeGrafter"/>
</dbReference>
<keyword evidence="2" id="KW-0436">Ligase</keyword>
<proteinExistence type="inferred from homology"/>
<comment type="similarity">
    <text evidence="1">Belongs to the ATP-dependent AMP-binding enzyme family.</text>
</comment>
<dbReference type="STRING" id="32264.T1L2X1"/>
<keyword evidence="8" id="KW-0472">Membrane</keyword>
<dbReference type="eggNOG" id="KOG1180">
    <property type="taxonomic scope" value="Eukaryota"/>
</dbReference>
<feature type="domain" description="AMP-dependent synthetase/ligase" evidence="9">
    <location>
        <begin position="109"/>
        <end position="531"/>
    </location>
</feature>
<dbReference type="GO" id="GO:0005886">
    <property type="term" value="C:plasma membrane"/>
    <property type="evidence" value="ECO:0007669"/>
    <property type="project" value="TreeGrafter"/>
</dbReference>
<feature type="transmembrane region" description="Helical" evidence="8">
    <location>
        <begin position="165"/>
        <end position="186"/>
    </location>
</feature>
<dbReference type="Gene3D" id="3.40.50.12780">
    <property type="entry name" value="N-terminal domain of ligase-like"/>
    <property type="match status" value="1"/>
</dbReference>
<dbReference type="GO" id="GO:0030182">
    <property type="term" value="P:neuron differentiation"/>
    <property type="evidence" value="ECO:0007669"/>
    <property type="project" value="TreeGrafter"/>
</dbReference>
<keyword evidence="11" id="KW-1185">Reference proteome</keyword>
<dbReference type="EnsemblMetazoa" id="tetur34g00700.1">
    <property type="protein sequence ID" value="tetur34g00700.1"/>
    <property type="gene ID" value="tetur34g00700"/>
</dbReference>
<organism evidence="10 11">
    <name type="scientific">Tetranychus urticae</name>
    <name type="common">Two-spotted spider mite</name>
    <dbReference type="NCBI Taxonomy" id="32264"/>
    <lineage>
        <taxon>Eukaryota</taxon>
        <taxon>Metazoa</taxon>
        <taxon>Ecdysozoa</taxon>
        <taxon>Arthropoda</taxon>
        <taxon>Chelicerata</taxon>
        <taxon>Arachnida</taxon>
        <taxon>Acari</taxon>
        <taxon>Acariformes</taxon>
        <taxon>Trombidiformes</taxon>
        <taxon>Prostigmata</taxon>
        <taxon>Eleutherengona</taxon>
        <taxon>Raphignathae</taxon>
        <taxon>Tetranychoidea</taxon>
        <taxon>Tetranychidae</taxon>
        <taxon>Tetranychus</taxon>
    </lineage>
</organism>
<dbReference type="OrthoDB" id="1700726at2759"/>
<evidence type="ECO:0000256" key="8">
    <source>
        <dbReference type="SAM" id="Phobius"/>
    </source>
</evidence>
<dbReference type="GO" id="GO:0005811">
    <property type="term" value="C:lipid droplet"/>
    <property type="evidence" value="ECO:0007669"/>
    <property type="project" value="TreeGrafter"/>
</dbReference>
<dbReference type="GO" id="GO:0005524">
    <property type="term" value="F:ATP binding"/>
    <property type="evidence" value="ECO:0007669"/>
    <property type="project" value="UniProtKB-KW"/>
</dbReference>
<evidence type="ECO:0000256" key="3">
    <source>
        <dbReference type="ARBA" id="ARBA00022741"/>
    </source>
</evidence>
<evidence type="ECO:0000256" key="6">
    <source>
        <dbReference type="ARBA" id="ARBA00026121"/>
    </source>
</evidence>
<dbReference type="Proteomes" id="UP000015104">
    <property type="component" value="Unassembled WGS sequence"/>
</dbReference>
<evidence type="ECO:0000256" key="7">
    <source>
        <dbReference type="ARBA" id="ARBA00036813"/>
    </source>
</evidence>
<dbReference type="EMBL" id="CAEY01000991">
    <property type="status" value="NOT_ANNOTATED_CDS"/>
    <property type="molecule type" value="Genomic_DNA"/>
</dbReference>
<keyword evidence="5" id="KW-0067">ATP-binding</keyword>
<dbReference type="GO" id="GO:0035336">
    <property type="term" value="P:long-chain fatty-acyl-CoA metabolic process"/>
    <property type="evidence" value="ECO:0007669"/>
    <property type="project" value="TreeGrafter"/>
</dbReference>
<dbReference type="OMA" id="WEWLASI"/>
<keyword evidence="3" id="KW-0547">Nucleotide-binding</keyword>
<dbReference type="PROSITE" id="PS00455">
    <property type="entry name" value="AMP_BINDING"/>
    <property type="match status" value="1"/>
</dbReference>
<dbReference type="InterPro" id="IPR042099">
    <property type="entry name" value="ANL_N_sf"/>
</dbReference>
<protein>
    <recommendedName>
        <fullName evidence="6">long-chain-fatty-acid--CoA ligase</fullName>
        <ecNumber evidence="6">6.2.1.3</ecNumber>
    </recommendedName>
</protein>
<dbReference type="GO" id="GO:0090433">
    <property type="term" value="F:palmitoyl-CoA ligase activity"/>
    <property type="evidence" value="ECO:0007669"/>
    <property type="project" value="TreeGrafter"/>
</dbReference>
<sequence>MSTGNMTDSLGVSVALGMIKTVVCAYDLMTLPLYTIVQQPWQRTRARDKIRAKPVKEGNCYSEWRRTDSPPDHLMLHAETVDELFVKTCKVYSDKKCLGFREVFGEEDEKQPNGRVFRKLIQGDFKWFTYSEVNQRITNVARGMYLSGLKPGEPVMIFSETRLEWFLSAMAAFRLGASIATLYATLGLEALIHGINETEVTHLVTTYDLLPKIKSIINNLPHLECIIYIEGPKRPDLTGFGNIKLVSFAQIELNGTSSKQSIQFEPRKGDDQAIIMYTSGSTGIPKGVVITHKNIIATMVGFYGVVHSLTPDNVYMAYLPLAHVLELAAESFFVAMGIPIGYSSPHTMTDKSTAVKKGCRGDAPVLKPTIVAAVPLVLDRIKKAVTENIDAQGPFMKSFFRFALEYKQYWIKNGFQTPLLNKIICGKIRAMLGGKIEYMVCGSAPLAPDTCDFIRNTLNVTLISGYGLTETTAGATLMDFDDYSVGRIGPPLYGLSIKLSDWNEGNYHPRDQPNPRGEIIIGGDCVTAGYYKNPAMTDEFYKVEDGKRWFYTGDIGEIYPDGTIKLIDRKKDLVKLQYGEYISLGKIETELKICPIVDNICVYGNSYHDYLIAIIVPNEKALRGLAKQHDREHLTLSQLCKDPVILDGVRKILIDRASEVKLNRTEVPAKILLVDDDWTPDSGLVTAAMKIRRKNIQEVYIDEINRLYNTITSSVQSA</sequence>
<dbReference type="KEGG" id="tut:107369712"/>
<evidence type="ECO:0000259" key="9">
    <source>
        <dbReference type="Pfam" id="PF00501"/>
    </source>
</evidence>
<accession>T1L2X1</accession>
<dbReference type="InterPro" id="IPR000873">
    <property type="entry name" value="AMP-dep_synth/lig_dom"/>
</dbReference>
<dbReference type="Pfam" id="PF00501">
    <property type="entry name" value="AMP-binding"/>
    <property type="match status" value="1"/>
</dbReference>
<dbReference type="EC" id="6.2.1.3" evidence="6"/>
<reference evidence="11" key="1">
    <citation type="submission" date="2011-08" db="EMBL/GenBank/DDBJ databases">
        <authorList>
            <person name="Rombauts S."/>
        </authorList>
    </citation>
    <scope>NUCLEOTIDE SEQUENCE</scope>
    <source>
        <strain evidence="11">London</strain>
    </source>
</reference>
<dbReference type="SUPFAM" id="SSF56801">
    <property type="entry name" value="Acetyl-CoA synthetase-like"/>
    <property type="match status" value="1"/>
</dbReference>
<keyword evidence="4" id="KW-0276">Fatty acid metabolism</keyword>
<dbReference type="HOGENOM" id="CLU_000022_45_2_1"/>
<dbReference type="PANTHER" id="PTHR43272:SF83">
    <property type="entry name" value="ACYL-COA SYNTHETASE LONG-CHAIN, ISOFORM J"/>
    <property type="match status" value="1"/>
</dbReference>
<name>T1L2X1_TETUR</name>
<evidence type="ECO:0000313" key="11">
    <source>
        <dbReference type="Proteomes" id="UP000015104"/>
    </source>
</evidence>
<evidence type="ECO:0000256" key="4">
    <source>
        <dbReference type="ARBA" id="ARBA00022832"/>
    </source>
</evidence>
<comment type="catalytic activity">
    <reaction evidence="7">
        <text>a long-chain fatty acid + ATP + CoA = a long-chain fatty acyl-CoA + AMP + diphosphate</text>
        <dbReference type="Rhea" id="RHEA:15421"/>
        <dbReference type="ChEBI" id="CHEBI:30616"/>
        <dbReference type="ChEBI" id="CHEBI:33019"/>
        <dbReference type="ChEBI" id="CHEBI:57287"/>
        <dbReference type="ChEBI" id="CHEBI:57560"/>
        <dbReference type="ChEBI" id="CHEBI:83139"/>
        <dbReference type="ChEBI" id="CHEBI:456215"/>
        <dbReference type="EC" id="6.2.1.3"/>
    </reaction>
</comment>
<evidence type="ECO:0000256" key="1">
    <source>
        <dbReference type="ARBA" id="ARBA00006432"/>
    </source>
</evidence>
<gene>
    <name evidence="10" type="primary">107369712</name>
</gene>
<dbReference type="AlphaFoldDB" id="T1L2X1"/>
<evidence type="ECO:0000313" key="10">
    <source>
        <dbReference type="EnsemblMetazoa" id="tetur34g00700.1"/>
    </source>
</evidence>
<dbReference type="InterPro" id="IPR020845">
    <property type="entry name" value="AMP-binding_CS"/>
</dbReference>
<feature type="transmembrane region" description="Helical" evidence="8">
    <location>
        <begin position="12"/>
        <end position="37"/>
    </location>
</feature>
<dbReference type="PANTHER" id="PTHR43272">
    <property type="entry name" value="LONG-CHAIN-FATTY-ACID--COA LIGASE"/>
    <property type="match status" value="1"/>
</dbReference>
<reference evidence="10" key="2">
    <citation type="submission" date="2015-06" db="UniProtKB">
        <authorList>
            <consortium name="EnsemblMetazoa"/>
        </authorList>
    </citation>
    <scope>IDENTIFICATION</scope>
</reference>
<evidence type="ECO:0000256" key="5">
    <source>
        <dbReference type="ARBA" id="ARBA00022840"/>
    </source>
</evidence>
<evidence type="ECO:0000256" key="2">
    <source>
        <dbReference type="ARBA" id="ARBA00022598"/>
    </source>
</evidence>